<dbReference type="AlphaFoldDB" id="A0A0R1HQD2"/>
<dbReference type="STRING" id="1302272.FC96_GL001382"/>
<gene>
    <name evidence="1" type="ORF">FC96_GL001382</name>
</gene>
<dbReference type="PATRIC" id="fig|1302272.5.peg.1390"/>
<organism evidence="1 2">
    <name type="scientific">Secundilactobacillus kimchicus JCM 15530</name>
    <dbReference type="NCBI Taxonomy" id="1302272"/>
    <lineage>
        <taxon>Bacteria</taxon>
        <taxon>Bacillati</taxon>
        <taxon>Bacillota</taxon>
        <taxon>Bacilli</taxon>
        <taxon>Lactobacillales</taxon>
        <taxon>Lactobacillaceae</taxon>
        <taxon>Secundilactobacillus</taxon>
    </lineage>
</organism>
<accession>A0A0R1HQD2</accession>
<dbReference type="Proteomes" id="UP000050911">
    <property type="component" value="Unassembled WGS sequence"/>
</dbReference>
<reference evidence="1 2" key="1">
    <citation type="journal article" date="2015" name="Genome Announc.">
        <title>Expanding the biotechnology potential of lactobacilli through comparative genomics of 213 strains and associated genera.</title>
        <authorList>
            <person name="Sun Z."/>
            <person name="Harris H.M."/>
            <person name="McCann A."/>
            <person name="Guo C."/>
            <person name="Argimon S."/>
            <person name="Zhang W."/>
            <person name="Yang X."/>
            <person name="Jeffery I.B."/>
            <person name="Cooney J.C."/>
            <person name="Kagawa T.F."/>
            <person name="Liu W."/>
            <person name="Song Y."/>
            <person name="Salvetti E."/>
            <person name="Wrobel A."/>
            <person name="Rasinkangas P."/>
            <person name="Parkhill J."/>
            <person name="Rea M.C."/>
            <person name="O'Sullivan O."/>
            <person name="Ritari J."/>
            <person name="Douillard F.P."/>
            <person name="Paul Ross R."/>
            <person name="Yang R."/>
            <person name="Briner A.E."/>
            <person name="Felis G.E."/>
            <person name="de Vos W.M."/>
            <person name="Barrangou R."/>
            <person name="Klaenhammer T.R."/>
            <person name="Caufield P.W."/>
            <person name="Cui Y."/>
            <person name="Zhang H."/>
            <person name="O'Toole P.W."/>
        </authorList>
    </citation>
    <scope>NUCLEOTIDE SEQUENCE [LARGE SCALE GENOMIC DNA]</scope>
    <source>
        <strain evidence="1 2">JCM 15530</strain>
    </source>
</reference>
<comment type="caution">
    <text evidence="1">The sequence shown here is derived from an EMBL/GenBank/DDBJ whole genome shotgun (WGS) entry which is preliminary data.</text>
</comment>
<proteinExistence type="predicted"/>
<evidence type="ECO:0000313" key="1">
    <source>
        <dbReference type="EMBL" id="KRK49053.1"/>
    </source>
</evidence>
<evidence type="ECO:0000313" key="2">
    <source>
        <dbReference type="Proteomes" id="UP000050911"/>
    </source>
</evidence>
<sequence length="197" mass="21354">MGLYYADGKGNAIKVFQNFVPAGKVLWQGPRAFTTVKSTDGKLDSRLVMNQPIELGVRLSNLQTGLKIHLSQVLSHVVYNDTWVIDNFGNAATGPGDQVTLSLTPGDYSVTLDGSSQVQLVNGRQAMRDLRGSGFPDKGPILYVKPSSDTAISVISSSMMDVSRGFPEFTTAVNSSMIAENPKSWDSWLMIDSITAY</sequence>
<protein>
    <submittedName>
        <fullName evidence="1">Uncharacterized protein</fullName>
    </submittedName>
</protein>
<keyword evidence="2" id="KW-1185">Reference proteome</keyword>
<name>A0A0R1HQD2_9LACO</name>
<dbReference type="RefSeq" id="WP_055679853.1">
    <property type="nucleotide sequence ID" value="NZ_AZCX01000002.1"/>
</dbReference>
<dbReference type="EMBL" id="AZCX01000002">
    <property type="protein sequence ID" value="KRK49053.1"/>
    <property type="molecule type" value="Genomic_DNA"/>
</dbReference>